<dbReference type="InterPro" id="IPR001387">
    <property type="entry name" value="Cro/C1-type_HTH"/>
</dbReference>
<dbReference type="Proteomes" id="UP001649473">
    <property type="component" value="Chromosome"/>
</dbReference>
<evidence type="ECO:0000313" key="4">
    <source>
        <dbReference type="Proteomes" id="UP001649473"/>
    </source>
</evidence>
<feature type="transmembrane region" description="Helical" evidence="1">
    <location>
        <begin position="128"/>
        <end position="147"/>
    </location>
</feature>
<dbReference type="Gene3D" id="1.10.260.40">
    <property type="entry name" value="lambda repressor-like DNA-binding domains"/>
    <property type="match status" value="1"/>
</dbReference>
<accession>A0ABY3T889</accession>
<reference evidence="4" key="1">
    <citation type="submission" date="2024-08" db="EMBL/GenBank/DDBJ databases">
        <title>Description of the novel species Clavibacter lycopersicum isolated from tomato seeds.</title>
        <authorList>
            <person name="Arizala E.D."/>
            <person name="Dobhal S."/>
            <person name="Alvarez A."/>
            <person name="Arif M."/>
        </authorList>
    </citation>
    <scope>NUCLEOTIDE SEQUENCE [LARGE SCALE GENOMIC DNA]</scope>
    <source>
        <strain evidence="4">A6099</strain>
    </source>
</reference>
<evidence type="ECO:0000256" key="1">
    <source>
        <dbReference type="SAM" id="Phobius"/>
    </source>
</evidence>
<dbReference type="PROSITE" id="PS50943">
    <property type="entry name" value="HTH_CROC1"/>
    <property type="match status" value="1"/>
</dbReference>
<gene>
    <name evidence="3" type="ORF">KYT88_01735</name>
</gene>
<organism evidence="3 4">
    <name type="scientific">Clavibacter seminis</name>
    <dbReference type="NCBI Taxonomy" id="2860285"/>
    <lineage>
        <taxon>Bacteria</taxon>
        <taxon>Bacillati</taxon>
        <taxon>Actinomycetota</taxon>
        <taxon>Actinomycetes</taxon>
        <taxon>Micrococcales</taxon>
        <taxon>Microbacteriaceae</taxon>
        <taxon>Clavibacter</taxon>
    </lineage>
</organism>
<feature type="transmembrane region" description="Helical" evidence="1">
    <location>
        <begin position="153"/>
        <end position="177"/>
    </location>
</feature>
<dbReference type="EMBL" id="CP083439">
    <property type="protein sequence ID" value="UKF25446.1"/>
    <property type="molecule type" value="Genomic_DNA"/>
</dbReference>
<keyword evidence="1" id="KW-1133">Transmembrane helix</keyword>
<dbReference type="SUPFAM" id="SSF47413">
    <property type="entry name" value="lambda repressor-like DNA-binding domains"/>
    <property type="match status" value="1"/>
</dbReference>
<protein>
    <submittedName>
        <fullName evidence="3">Helix-turn-helix transcriptional regulator</fullName>
    </submittedName>
</protein>
<evidence type="ECO:0000313" key="3">
    <source>
        <dbReference type="EMBL" id="UKF25446.1"/>
    </source>
</evidence>
<dbReference type="CDD" id="cd00093">
    <property type="entry name" value="HTH_XRE"/>
    <property type="match status" value="1"/>
</dbReference>
<dbReference type="SMART" id="SM00530">
    <property type="entry name" value="HTH_XRE"/>
    <property type="match status" value="1"/>
</dbReference>
<evidence type="ECO:0000259" key="2">
    <source>
        <dbReference type="PROSITE" id="PS50943"/>
    </source>
</evidence>
<dbReference type="InterPro" id="IPR010982">
    <property type="entry name" value="Lambda_DNA-bd_dom_sf"/>
</dbReference>
<dbReference type="RefSeq" id="WP_237583742.1">
    <property type="nucleotide sequence ID" value="NZ_CP083439.1"/>
</dbReference>
<proteinExistence type="predicted"/>
<feature type="domain" description="HTH cro/C1-type" evidence="2">
    <location>
        <begin position="39"/>
        <end position="92"/>
    </location>
</feature>
<keyword evidence="1" id="KW-0812">Transmembrane</keyword>
<keyword evidence="1" id="KW-0472">Membrane</keyword>
<sequence length="200" mass="22360">MAAIAYRALSGRCRVDVGWMSWPARTPVRTVESMNETRIVDLRTQRGWTQERLAEASSITVRTVQRLEAGNDASLDTLTRVATALEVQVRDLFTTVDESGHGRAVTALDTRAARQQERRDTITDGLEALYYGVGALLTIAVIVGITTDAFANHAIFLIPAYWIAGWLLAMFLFLVVLSPRLDRRFPLSRDRTEPRPNGRT</sequence>
<dbReference type="Pfam" id="PF01381">
    <property type="entry name" value="HTH_3"/>
    <property type="match status" value="1"/>
</dbReference>
<name>A0ABY3T889_9MICO</name>
<keyword evidence="4" id="KW-1185">Reference proteome</keyword>